<evidence type="ECO:0000313" key="2">
    <source>
        <dbReference type="Proteomes" id="UP001353858"/>
    </source>
</evidence>
<evidence type="ECO:0000313" key="1">
    <source>
        <dbReference type="EMBL" id="KAK4883818.1"/>
    </source>
</evidence>
<dbReference type="EMBL" id="JARPUR010000001">
    <property type="protein sequence ID" value="KAK4883818.1"/>
    <property type="molecule type" value="Genomic_DNA"/>
</dbReference>
<dbReference type="Proteomes" id="UP001353858">
    <property type="component" value="Unassembled WGS sequence"/>
</dbReference>
<organism evidence="1 2">
    <name type="scientific">Aquatica leii</name>
    <dbReference type="NCBI Taxonomy" id="1421715"/>
    <lineage>
        <taxon>Eukaryota</taxon>
        <taxon>Metazoa</taxon>
        <taxon>Ecdysozoa</taxon>
        <taxon>Arthropoda</taxon>
        <taxon>Hexapoda</taxon>
        <taxon>Insecta</taxon>
        <taxon>Pterygota</taxon>
        <taxon>Neoptera</taxon>
        <taxon>Endopterygota</taxon>
        <taxon>Coleoptera</taxon>
        <taxon>Polyphaga</taxon>
        <taxon>Elateriformia</taxon>
        <taxon>Elateroidea</taxon>
        <taxon>Lampyridae</taxon>
        <taxon>Luciolinae</taxon>
        <taxon>Aquatica</taxon>
    </lineage>
</organism>
<proteinExistence type="predicted"/>
<dbReference type="AlphaFoldDB" id="A0AAN7QLU9"/>
<sequence>MYMYAEHFARKGPNELCANNIFETIEIWYPVPGHSMMPVDRDFAVIEKQRLKRDNVDNPEVYVNLIKECKQKTPFDVVFVQHSLRSNGCLEEGDRTIKVKHYKLWLDSHIKGTVPGISKARRVKFSLNEQPQLSASYYGPMEPLKLYKVGHSRKLRGEPNLAYDNEYLKIKQLKFNNVTHLVKHVKSLDTEFFARTLSKNGSIIQQTDAIDEDNIAQLQEADAVYE</sequence>
<protein>
    <submittedName>
        <fullName evidence="1">Uncharacterized protein</fullName>
    </submittedName>
</protein>
<reference evidence="2" key="1">
    <citation type="submission" date="2023-01" db="EMBL/GenBank/DDBJ databases">
        <title>Key to firefly adult light organ development and bioluminescence: homeobox transcription factors regulate luciferase expression and transportation to peroxisome.</title>
        <authorList>
            <person name="Fu X."/>
        </authorList>
    </citation>
    <scope>NUCLEOTIDE SEQUENCE [LARGE SCALE GENOMIC DNA]</scope>
</reference>
<name>A0AAN7QLU9_9COLE</name>
<comment type="caution">
    <text evidence="1">The sequence shown here is derived from an EMBL/GenBank/DDBJ whole genome shotgun (WGS) entry which is preliminary data.</text>
</comment>
<keyword evidence="2" id="KW-1185">Reference proteome</keyword>
<accession>A0AAN7QLU9</accession>
<gene>
    <name evidence="1" type="ORF">RN001_000089</name>
</gene>